<sequence length="144" mass="15666">MHKVAPQIQKQIAIPILHIAQATAEALLENGIQKVGLLGTKYTMTQDFYKEKLLEAGLEVLIPDQAGITEVNRIIYDELCLGDIKGSSKQAYLAIIDDLKNAGAKAVILGCTEIGLLVKQADTDLLLYYATVIHAEKAAEWAFG</sequence>
<dbReference type="InterPro" id="IPR004380">
    <property type="entry name" value="Asp_race"/>
</dbReference>
<name>F9P9Y4_STRCV</name>
<dbReference type="InterPro" id="IPR015942">
    <property type="entry name" value="Asp/Glu/hydantoin_racemase"/>
</dbReference>
<gene>
    <name evidence="3" type="ORF">HMPREF1042_2484</name>
</gene>
<reference evidence="3 4" key="1">
    <citation type="submission" date="2011-06" db="EMBL/GenBank/DDBJ databases">
        <authorList>
            <person name="Harkins D.M."/>
            <person name="Madupu R."/>
            <person name="Durkin A.S."/>
            <person name="Torralba M."/>
            <person name="Methe B."/>
            <person name="Sutton G.G."/>
            <person name="Nelson K.E."/>
        </authorList>
    </citation>
    <scope>NUCLEOTIDE SEQUENCE [LARGE SCALE GENOMIC DNA]</scope>
    <source>
        <strain evidence="3 4">SK1060</strain>
    </source>
</reference>
<dbReference type="Gene3D" id="3.40.50.1860">
    <property type="match status" value="1"/>
</dbReference>
<proteinExistence type="inferred from homology"/>
<accession>F9P9Y4</accession>
<dbReference type="Proteomes" id="UP000003287">
    <property type="component" value="Unassembled WGS sequence"/>
</dbReference>
<organism evidence="3 4">
    <name type="scientific">Streptococcus constellatus subsp. pharyngis SK1060 = CCUG 46377</name>
    <dbReference type="NCBI Taxonomy" id="1035184"/>
    <lineage>
        <taxon>Bacteria</taxon>
        <taxon>Bacillati</taxon>
        <taxon>Bacillota</taxon>
        <taxon>Bacilli</taxon>
        <taxon>Lactobacillales</taxon>
        <taxon>Streptococcaceae</taxon>
        <taxon>Streptococcus</taxon>
        <taxon>Streptococcus anginosus group</taxon>
    </lineage>
</organism>
<keyword evidence="2" id="KW-0413">Isomerase</keyword>
<dbReference type="InterPro" id="IPR001920">
    <property type="entry name" value="Asp/Glu_race"/>
</dbReference>
<dbReference type="AlphaFoldDB" id="F9P9Y4"/>
<evidence type="ECO:0000313" key="4">
    <source>
        <dbReference type="Proteomes" id="UP000003287"/>
    </source>
</evidence>
<dbReference type="NCBIfam" id="TIGR00035">
    <property type="entry name" value="asp_race"/>
    <property type="match status" value="1"/>
</dbReference>
<comment type="similarity">
    <text evidence="1">Belongs to the aspartate/glutamate racemases family.</text>
</comment>
<dbReference type="SUPFAM" id="SSF53681">
    <property type="entry name" value="Aspartate/glutamate racemase"/>
    <property type="match status" value="1"/>
</dbReference>
<evidence type="ECO:0000256" key="2">
    <source>
        <dbReference type="ARBA" id="ARBA00023235"/>
    </source>
</evidence>
<dbReference type="eggNOG" id="COG1794">
    <property type="taxonomic scope" value="Bacteria"/>
</dbReference>
<evidence type="ECO:0000256" key="1">
    <source>
        <dbReference type="ARBA" id="ARBA00007847"/>
    </source>
</evidence>
<dbReference type="PANTHER" id="PTHR21198">
    <property type="entry name" value="GLUTAMATE RACEMASE"/>
    <property type="match status" value="1"/>
</dbReference>
<protein>
    <submittedName>
        <fullName evidence="3">Aspartate racemase domain protein</fullName>
    </submittedName>
</protein>
<evidence type="ECO:0000313" key="3">
    <source>
        <dbReference type="EMBL" id="EGV07019.1"/>
    </source>
</evidence>
<dbReference type="EMBL" id="AFUP01000009">
    <property type="protein sequence ID" value="EGV07019.1"/>
    <property type="molecule type" value="Genomic_DNA"/>
</dbReference>
<dbReference type="GO" id="GO:0047661">
    <property type="term" value="F:amino-acid racemase activity"/>
    <property type="evidence" value="ECO:0007669"/>
    <property type="project" value="InterPro"/>
</dbReference>
<dbReference type="PANTHER" id="PTHR21198:SF7">
    <property type="entry name" value="ASPARTATE-GLUTAMATE RACEMASE FAMILY"/>
    <property type="match status" value="1"/>
</dbReference>
<dbReference type="Pfam" id="PF01177">
    <property type="entry name" value="Asp_Glu_race"/>
    <property type="match status" value="1"/>
</dbReference>